<dbReference type="GO" id="GO:0006950">
    <property type="term" value="P:response to stress"/>
    <property type="evidence" value="ECO:0007669"/>
    <property type="project" value="UniProtKB-ARBA"/>
</dbReference>
<dbReference type="GO" id="GO:0046081">
    <property type="term" value="P:dUTP catabolic process"/>
    <property type="evidence" value="ECO:0007669"/>
    <property type="project" value="TreeGrafter"/>
</dbReference>
<name>A0A3T0D420_9FIRM</name>
<dbReference type="GO" id="GO:0046047">
    <property type="term" value="P:TTP catabolic process"/>
    <property type="evidence" value="ECO:0007669"/>
    <property type="project" value="TreeGrafter"/>
</dbReference>
<dbReference type="InterPro" id="IPR048015">
    <property type="entry name" value="NTP-PPase_MazG-like_N"/>
</dbReference>
<evidence type="ECO:0000313" key="3">
    <source>
        <dbReference type="Proteomes" id="UP000282930"/>
    </source>
</evidence>
<dbReference type="EC" id="3.6.1.9" evidence="2"/>
<dbReference type="InterPro" id="IPR004518">
    <property type="entry name" value="MazG-like_dom"/>
</dbReference>
<keyword evidence="2" id="KW-0378">Hydrolase</keyword>
<dbReference type="GO" id="GO:0046052">
    <property type="term" value="P:UTP catabolic process"/>
    <property type="evidence" value="ECO:0007669"/>
    <property type="project" value="TreeGrafter"/>
</dbReference>
<dbReference type="EMBL" id="CP034791">
    <property type="protein sequence ID" value="AZT89710.1"/>
    <property type="molecule type" value="Genomic_DNA"/>
</dbReference>
<dbReference type="CDD" id="cd11528">
    <property type="entry name" value="NTP-PPase_MazG_Nterm"/>
    <property type="match status" value="1"/>
</dbReference>
<keyword evidence="3" id="KW-1185">Reference proteome</keyword>
<feature type="domain" description="NTP pyrophosphohydrolase MazG-like" evidence="1">
    <location>
        <begin position="25"/>
        <end position="98"/>
    </location>
</feature>
<feature type="domain" description="NTP pyrophosphohydrolase MazG-like" evidence="1">
    <location>
        <begin position="163"/>
        <end position="223"/>
    </location>
</feature>
<dbReference type="Proteomes" id="UP000282930">
    <property type="component" value="Chromosome"/>
</dbReference>
<evidence type="ECO:0000313" key="2">
    <source>
        <dbReference type="EMBL" id="AZT89710.1"/>
    </source>
</evidence>
<dbReference type="GO" id="GO:0046076">
    <property type="term" value="P:dTTP catabolic process"/>
    <property type="evidence" value="ECO:0007669"/>
    <property type="project" value="TreeGrafter"/>
</dbReference>
<dbReference type="GO" id="GO:0046061">
    <property type="term" value="P:dATP catabolic process"/>
    <property type="evidence" value="ECO:0007669"/>
    <property type="project" value="TreeGrafter"/>
</dbReference>
<evidence type="ECO:0000259" key="1">
    <source>
        <dbReference type="Pfam" id="PF03819"/>
    </source>
</evidence>
<dbReference type="NCBIfam" id="TIGR00444">
    <property type="entry name" value="mazG"/>
    <property type="match status" value="1"/>
</dbReference>
<dbReference type="Gene3D" id="1.10.287.1080">
    <property type="entry name" value="MazG-like"/>
    <property type="match status" value="2"/>
</dbReference>
<gene>
    <name evidence="2" type="ORF">ELD05_03030</name>
</gene>
<dbReference type="PANTHER" id="PTHR30522">
    <property type="entry name" value="NUCLEOSIDE TRIPHOSPHATE PYROPHOSPHOHYDROLASE"/>
    <property type="match status" value="1"/>
</dbReference>
<organism evidence="2 3">
    <name type="scientific">Caldicellulosiruptor changbaiensis</name>
    <dbReference type="NCBI Taxonomy" id="1222016"/>
    <lineage>
        <taxon>Bacteria</taxon>
        <taxon>Bacillati</taxon>
        <taxon>Bacillota</taxon>
        <taxon>Bacillota incertae sedis</taxon>
        <taxon>Caldicellulosiruptorales</taxon>
        <taxon>Caldicellulosiruptoraceae</taxon>
        <taxon>Caldicellulosiruptor</taxon>
    </lineage>
</organism>
<dbReference type="RefSeq" id="WP_127351308.1">
    <property type="nucleotide sequence ID" value="NZ_CP034791.1"/>
</dbReference>
<dbReference type="InterPro" id="IPR048011">
    <property type="entry name" value="NTP-PPase_MazG-like_C"/>
</dbReference>
<dbReference type="GO" id="GO:0047429">
    <property type="term" value="F:nucleoside triphosphate diphosphatase activity"/>
    <property type="evidence" value="ECO:0007669"/>
    <property type="project" value="UniProtKB-EC"/>
</dbReference>
<dbReference type="Pfam" id="PF03819">
    <property type="entry name" value="MazG"/>
    <property type="match status" value="2"/>
</dbReference>
<dbReference type="CDD" id="cd11529">
    <property type="entry name" value="NTP-PPase_MazG_Cterm"/>
    <property type="match status" value="1"/>
</dbReference>
<dbReference type="GO" id="GO:0006203">
    <property type="term" value="P:dGTP catabolic process"/>
    <property type="evidence" value="ECO:0007669"/>
    <property type="project" value="TreeGrafter"/>
</dbReference>
<proteinExistence type="predicted"/>
<dbReference type="FunFam" id="1.10.287.1080:FF:000003">
    <property type="entry name" value="Nucleoside triphosphate pyrophosphohydrolase"/>
    <property type="match status" value="1"/>
</dbReference>
<dbReference type="InterPro" id="IPR011551">
    <property type="entry name" value="NTP_PyrPHydrolase_MazG"/>
</dbReference>
<reference evidence="2 3" key="1">
    <citation type="submission" date="2018-12" db="EMBL/GenBank/DDBJ databases">
        <title>Genome sequence from the cellulolytic species, Caldicellulosiruptor changbaiensis.</title>
        <authorList>
            <person name="Blumer-Schuette S.E."/>
            <person name="Mendoza C."/>
        </authorList>
    </citation>
    <scope>NUCLEOTIDE SEQUENCE [LARGE SCALE GENOMIC DNA]</scope>
    <source>
        <strain evidence="2 3">CBS-Z</strain>
    </source>
</reference>
<dbReference type="NCBIfam" id="NF007113">
    <property type="entry name" value="PRK09562.1"/>
    <property type="match status" value="1"/>
</dbReference>
<dbReference type="SUPFAM" id="SSF101386">
    <property type="entry name" value="all-alpha NTP pyrophosphatases"/>
    <property type="match status" value="2"/>
</dbReference>
<protein>
    <submittedName>
        <fullName evidence="2">Nucleoside triphosphate pyrophosphohydrolase</fullName>
        <ecNumber evidence="2">3.6.1.9</ecNumber>
    </submittedName>
</protein>
<dbReference type="FunFam" id="1.10.287.1080:FF:000001">
    <property type="entry name" value="Nucleoside triphosphate pyrophosphohydrolase"/>
    <property type="match status" value="1"/>
</dbReference>
<accession>A0A3T0D420</accession>
<dbReference type="KEGG" id="ccha:ELD05_03030"/>
<sequence>MRANFEELVKIMDILREKCPWDRQQTHKSLKKYLIEETYEVIEAIDENDYSKLKEELGDLLLQVVFHAKIAQEKGAFDIYEVIYDICQKMKKRHTHVFGEDNFKTADEVLQNWDRIKSKEKEIKTVTEAMQSIPKHLPALMRSYKVQEKAAKVGFDWEDYKDALKKVYEELGEFEESLSKNSAQDKLEEELGDILFAVVNVARFFNIDPEGALSKTIQKFITRFSYIEEQAEKQGKKLNEMTLKDMDKFWEEAKKI</sequence>
<dbReference type="PANTHER" id="PTHR30522:SF0">
    <property type="entry name" value="NUCLEOSIDE TRIPHOSPHATE PYROPHOSPHOHYDROLASE"/>
    <property type="match status" value="1"/>
</dbReference>
<dbReference type="AlphaFoldDB" id="A0A3T0D420"/>